<reference evidence="3" key="1">
    <citation type="journal article" date="2023" name="Proc. Natl. Acad. Sci. U.S.A.">
        <title>Genomic and structural basis for evolution of tropane alkaloid biosynthesis.</title>
        <authorList>
            <person name="Wanga Y.-J."/>
            <person name="Taina T."/>
            <person name="Yua J.-Y."/>
            <person name="Lia J."/>
            <person name="Xua B."/>
            <person name="Chenc J."/>
            <person name="D'Auriad J.C."/>
            <person name="Huanga J.-P."/>
            <person name="Huanga S.-X."/>
        </authorList>
    </citation>
    <scope>NUCLEOTIDE SEQUENCE [LARGE SCALE GENOMIC DNA]</scope>
    <source>
        <strain evidence="3">cv. KIB-2019</strain>
    </source>
</reference>
<dbReference type="InterPro" id="IPR056706">
    <property type="entry name" value="DUF7804"/>
</dbReference>
<evidence type="ECO:0000259" key="1">
    <source>
        <dbReference type="Pfam" id="PF25089"/>
    </source>
</evidence>
<protein>
    <recommendedName>
        <fullName evidence="1">DUF7804 domain-containing protein</fullName>
    </recommendedName>
</protein>
<dbReference type="PANTHER" id="PTHR35127">
    <property type="entry name" value="OS03G0736900 PROTEIN"/>
    <property type="match status" value="1"/>
</dbReference>
<feature type="domain" description="DUF7804" evidence="1">
    <location>
        <begin position="70"/>
        <end position="154"/>
    </location>
</feature>
<sequence>MASLRVNLSVSLGTFDKIETIQRRLIVSMRKNDRHLMQRKPLGVSASLSLSNSLPSDKVVKIDDKENEVILSKNIDEWMKVSMVDIVKNLKQAPLLVHVYANEDERGRERQPEIKTERALVEQWPIMKSEWKSGKTRTPDGLIFVDELGDEELEELNENSEEELTKSWGVVVQGKGIEFGPACYLLKTSRVIAGRGMGLFCTHFCLVRVTNFRDNALKQFKGGWL</sequence>
<evidence type="ECO:0000313" key="2">
    <source>
        <dbReference type="EMBL" id="KAJ8542048.1"/>
    </source>
</evidence>
<keyword evidence="3" id="KW-1185">Reference proteome</keyword>
<dbReference type="OrthoDB" id="2013011at2759"/>
<dbReference type="AlphaFoldDB" id="A0A9Q1LUB9"/>
<organism evidence="2 3">
    <name type="scientific">Anisodus acutangulus</name>
    <dbReference type="NCBI Taxonomy" id="402998"/>
    <lineage>
        <taxon>Eukaryota</taxon>
        <taxon>Viridiplantae</taxon>
        <taxon>Streptophyta</taxon>
        <taxon>Embryophyta</taxon>
        <taxon>Tracheophyta</taxon>
        <taxon>Spermatophyta</taxon>
        <taxon>Magnoliopsida</taxon>
        <taxon>eudicotyledons</taxon>
        <taxon>Gunneridae</taxon>
        <taxon>Pentapetalae</taxon>
        <taxon>asterids</taxon>
        <taxon>lamiids</taxon>
        <taxon>Solanales</taxon>
        <taxon>Solanaceae</taxon>
        <taxon>Solanoideae</taxon>
        <taxon>Hyoscyameae</taxon>
        <taxon>Anisodus</taxon>
    </lineage>
</organism>
<name>A0A9Q1LUB9_9SOLA</name>
<dbReference type="Pfam" id="PF25089">
    <property type="entry name" value="DUF7804"/>
    <property type="match status" value="1"/>
</dbReference>
<dbReference type="PANTHER" id="PTHR35127:SF4">
    <property type="entry name" value="SORGHUM BICOLOR PROTEIN TARGETED EITHER TO MITOCHONDRIA OR CHLOROPLAST PROTEINS T50848"/>
    <property type="match status" value="1"/>
</dbReference>
<dbReference type="Proteomes" id="UP001152561">
    <property type="component" value="Unassembled WGS sequence"/>
</dbReference>
<evidence type="ECO:0000313" key="3">
    <source>
        <dbReference type="Proteomes" id="UP001152561"/>
    </source>
</evidence>
<gene>
    <name evidence="2" type="ORF">K7X08_016914</name>
</gene>
<accession>A0A9Q1LUB9</accession>
<comment type="caution">
    <text evidence="2">The sequence shown here is derived from an EMBL/GenBank/DDBJ whole genome shotgun (WGS) entry which is preliminary data.</text>
</comment>
<dbReference type="EMBL" id="JAJAGQ010000015">
    <property type="protein sequence ID" value="KAJ8542048.1"/>
    <property type="molecule type" value="Genomic_DNA"/>
</dbReference>
<proteinExistence type="predicted"/>